<organism evidence="10 11">
    <name type="scientific">Syntrophaceticus schinkii</name>
    <dbReference type="NCBI Taxonomy" id="499207"/>
    <lineage>
        <taxon>Bacteria</taxon>
        <taxon>Bacillati</taxon>
        <taxon>Bacillota</taxon>
        <taxon>Clostridia</taxon>
        <taxon>Thermoanaerobacterales</taxon>
        <taxon>Thermoanaerobacterales Family III. Incertae Sedis</taxon>
        <taxon>Syntrophaceticus</taxon>
    </lineage>
</organism>
<keyword evidence="5 8" id="KW-0547">Nucleotide-binding</keyword>
<evidence type="ECO:0000256" key="4">
    <source>
        <dbReference type="ARBA" id="ARBA00022694"/>
    </source>
</evidence>
<evidence type="ECO:0000256" key="3">
    <source>
        <dbReference type="ARBA" id="ARBA00022598"/>
    </source>
</evidence>
<evidence type="ECO:0000256" key="7">
    <source>
        <dbReference type="ARBA" id="ARBA00048539"/>
    </source>
</evidence>
<keyword evidence="4 8" id="KW-0819">tRNA processing</keyword>
<keyword evidence="6 8" id="KW-0067">ATP-binding</keyword>
<dbReference type="InterPro" id="IPR012094">
    <property type="entry name" value="tRNA_Ile_lys_synt"/>
</dbReference>
<dbReference type="Proteomes" id="UP000046155">
    <property type="component" value="Unassembled WGS sequence"/>
</dbReference>
<evidence type="ECO:0000256" key="6">
    <source>
        <dbReference type="ARBA" id="ARBA00022840"/>
    </source>
</evidence>
<keyword evidence="11" id="KW-1185">Reference proteome</keyword>
<dbReference type="InterPro" id="IPR012796">
    <property type="entry name" value="Lysidine-tRNA-synth_C"/>
</dbReference>
<comment type="domain">
    <text evidence="8">The N-terminal region contains the highly conserved SGGXDS motif, predicted to be a P-loop motif involved in ATP binding.</text>
</comment>
<dbReference type="GO" id="GO:0032267">
    <property type="term" value="F:tRNA(Ile)-lysidine synthase activity"/>
    <property type="evidence" value="ECO:0007669"/>
    <property type="project" value="UniProtKB-EC"/>
</dbReference>
<dbReference type="SUPFAM" id="SSF52402">
    <property type="entry name" value="Adenine nucleotide alpha hydrolases-like"/>
    <property type="match status" value="1"/>
</dbReference>
<dbReference type="NCBIfam" id="TIGR02433">
    <property type="entry name" value="lysidine_TilS_C"/>
    <property type="match status" value="1"/>
</dbReference>
<evidence type="ECO:0000256" key="5">
    <source>
        <dbReference type="ARBA" id="ARBA00022741"/>
    </source>
</evidence>
<keyword evidence="3 8" id="KW-0436">Ligase</keyword>
<dbReference type="Pfam" id="PF11734">
    <property type="entry name" value="TilS_C"/>
    <property type="match status" value="1"/>
</dbReference>
<dbReference type="InterPro" id="IPR012795">
    <property type="entry name" value="tRNA_Ile_lys_synt_N"/>
</dbReference>
<dbReference type="GO" id="GO:0005737">
    <property type="term" value="C:cytoplasm"/>
    <property type="evidence" value="ECO:0007669"/>
    <property type="project" value="UniProtKB-SubCell"/>
</dbReference>
<dbReference type="SUPFAM" id="SSF56037">
    <property type="entry name" value="PheT/TilS domain"/>
    <property type="match status" value="1"/>
</dbReference>
<dbReference type="HAMAP" id="MF_01161">
    <property type="entry name" value="tRNA_Ile_lys_synt"/>
    <property type="match status" value="1"/>
</dbReference>
<dbReference type="EC" id="6.3.4.19" evidence="8"/>
<dbReference type="GO" id="GO:0006400">
    <property type="term" value="P:tRNA modification"/>
    <property type="evidence" value="ECO:0007669"/>
    <property type="project" value="UniProtKB-UniRule"/>
</dbReference>
<dbReference type="Gene3D" id="1.20.59.20">
    <property type="match status" value="1"/>
</dbReference>
<evidence type="ECO:0000256" key="1">
    <source>
        <dbReference type="ARBA" id="ARBA00004496"/>
    </source>
</evidence>
<name>A0A0B7MGA2_9FIRM</name>
<dbReference type="Gene3D" id="3.50.40.10">
    <property type="entry name" value="Phenylalanyl-trna Synthetase, Chain B, domain 3"/>
    <property type="match status" value="1"/>
</dbReference>
<dbReference type="Pfam" id="PF01171">
    <property type="entry name" value="ATP_bind_3"/>
    <property type="match status" value="1"/>
</dbReference>
<dbReference type="PANTHER" id="PTHR43033">
    <property type="entry name" value="TRNA(ILE)-LYSIDINE SYNTHASE-RELATED"/>
    <property type="match status" value="1"/>
</dbReference>
<dbReference type="NCBIfam" id="TIGR02432">
    <property type="entry name" value="lysidine_TilS_N"/>
    <property type="match status" value="1"/>
</dbReference>
<dbReference type="GO" id="GO:0005524">
    <property type="term" value="F:ATP binding"/>
    <property type="evidence" value="ECO:0007669"/>
    <property type="project" value="UniProtKB-UniRule"/>
</dbReference>
<evidence type="ECO:0000313" key="11">
    <source>
        <dbReference type="Proteomes" id="UP000046155"/>
    </source>
</evidence>
<evidence type="ECO:0000256" key="2">
    <source>
        <dbReference type="ARBA" id="ARBA00022490"/>
    </source>
</evidence>
<evidence type="ECO:0000256" key="8">
    <source>
        <dbReference type="HAMAP-Rule" id="MF_01161"/>
    </source>
</evidence>
<dbReference type="InterPro" id="IPR011063">
    <property type="entry name" value="TilS/TtcA_N"/>
</dbReference>
<dbReference type="AlphaFoldDB" id="A0A0B7MGA2"/>
<reference evidence="11" key="1">
    <citation type="submission" date="2015-01" db="EMBL/GenBank/DDBJ databases">
        <authorList>
            <person name="Manzoor Shahid"/>
            <person name="Zubair Saima"/>
        </authorList>
    </citation>
    <scope>NUCLEOTIDE SEQUENCE [LARGE SCALE GENOMIC DNA]</scope>
    <source>
        <strain evidence="11">Sp3</strain>
    </source>
</reference>
<dbReference type="PANTHER" id="PTHR43033:SF1">
    <property type="entry name" value="TRNA(ILE)-LYSIDINE SYNTHASE-RELATED"/>
    <property type="match status" value="1"/>
</dbReference>
<dbReference type="SMART" id="SM00977">
    <property type="entry name" value="TilS_C"/>
    <property type="match status" value="1"/>
</dbReference>
<dbReference type="RefSeq" id="WP_044665138.1">
    <property type="nucleotide sequence ID" value="NZ_CDRZ01000233.1"/>
</dbReference>
<feature type="binding site" evidence="8">
    <location>
        <begin position="29"/>
        <end position="34"/>
    </location>
    <ligand>
        <name>ATP</name>
        <dbReference type="ChEBI" id="CHEBI:30616"/>
    </ligand>
</feature>
<dbReference type="SUPFAM" id="SSF82829">
    <property type="entry name" value="MesJ substrate recognition domain-like"/>
    <property type="match status" value="1"/>
</dbReference>
<dbReference type="InterPro" id="IPR020825">
    <property type="entry name" value="Phe-tRNA_synthase-like_B3/B4"/>
</dbReference>
<gene>
    <name evidence="8" type="primary">tilS</name>
    <name evidence="10" type="ORF">SSCH_370008</name>
</gene>
<accession>A0A0B7MGA2</accession>
<evidence type="ECO:0000259" key="9">
    <source>
        <dbReference type="SMART" id="SM00977"/>
    </source>
</evidence>
<comment type="similarity">
    <text evidence="8">Belongs to the tRNA(Ile)-lysidine synthase family.</text>
</comment>
<comment type="function">
    <text evidence="8">Ligates lysine onto the cytidine present at position 34 of the AUA codon-specific tRNA(Ile) that contains the anticodon CAU, in an ATP-dependent manner. Cytidine is converted to lysidine, thus changing the amino acid specificity of the tRNA from methionine to isoleucine.</text>
</comment>
<comment type="catalytic activity">
    <reaction evidence="7 8">
        <text>cytidine(34) in tRNA(Ile2) + L-lysine + ATP = lysidine(34) in tRNA(Ile2) + AMP + diphosphate + H(+)</text>
        <dbReference type="Rhea" id="RHEA:43744"/>
        <dbReference type="Rhea" id="RHEA-COMP:10625"/>
        <dbReference type="Rhea" id="RHEA-COMP:10670"/>
        <dbReference type="ChEBI" id="CHEBI:15378"/>
        <dbReference type="ChEBI" id="CHEBI:30616"/>
        <dbReference type="ChEBI" id="CHEBI:32551"/>
        <dbReference type="ChEBI" id="CHEBI:33019"/>
        <dbReference type="ChEBI" id="CHEBI:82748"/>
        <dbReference type="ChEBI" id="CHEBI:83665"/>
        <dbReference type="ChEBI" id="CHEBI:456215"/>
        <dbReference type="EC" id="6.3.4.19"/>
    </reaction>
</comment>
<protein>
    <recommendedName>
        <fullName evidence="8">tRNA(Ile)-lysidine synthase</fullName>
        <ecNumber evidence="8">6.3.4.19</ecNumber>
    </recommendedName>
    <alternativeName>
        <fullName evidence="8">tRNA(Ile)-2-lysyl-cytidine synthase</fullName>
    </alternativeName>
    <alternativeName>
        <fullName evidence="8">tRNA(Ile)-lysidine synthetase</fullName>
    </alternativeName>
</protein>
<dbReference type="EMBL" id="CDRZ01000233">
    <property type="protein sequence ID" value="CEO89110.1"/>
    <property type="molecule type" value="Genomic_DNA"/>
</dbReference>
<feature type="domain" description="Lysidine-tRNA(Ile) synthetase C-terminal" evidence="9">
    <location>
        <begin position="392"/>
        <end position="464"/>
    </location>
</feature>
<evidence type="ECO:0000313" key="10">
    <source>
        <dbReference type="EMBL" id="CEO89110.1"/>
    </source>
</evidence>
<dbReference type="OrthoDB" id="9807403at2"/>
<comment type="subcellular location">
    <subcellularLocation>
        <location evidence="1 8">Cytoplasm</location>
    </subcellularLocation>
</comment>
<sequence length="481" mass="54930">MPAFREKVEDLIRKEKLIRPGMRVVVGVSGGADSVALLSVLKELAPSFSLDIYAAHLNHLLREEAVEDAAFVQEFARSLHIPVAVGYARVAYLACEHQMSIEEAGRWARYRFLRYAARRFGAQRIAVGHHLGDQVETVIFNFLRGAGPAGIAGIPVQNRGVVRPLLGVTREEIEDYCRFRGLTWCTDVTNLATDYRRNRIRVELLPYLRQYFNPQVDRAITQLADIISQENAFFDVLAAVLLDELAEEGMHGQFNVSLGKFLSFPLALQRRLLRKVIRRKGEGLKDIGYQNYNDCLSFLEESRPGGELHLPHGLRLVKGSRYFTVLKTSPKRSTWKEVYRILEVPGETMIPELGVSISAKIRPYRDFPDQSFYFLPENYQVCFDYDKINLPLFVRTRRDGDRIRPFGLEGTKKLKKLFNDLKISSHQRDCVPLVVSDDEIHWVVGYRRGAAAPVTAKTKQVLLLQAHCKKQNRKRSIDTET</sequence>
<proteinExistence type="inferred from homology"/>
<dbReference type="Gene3D" id="3.40.50.620">
    <property type="entry name" value="HUPs"/>
    <property type="match status" value="1"/>
</dbReference>
<keyword evidence="2 8" id="KW-0963">Cytoplasm</keyword>
<dbReference type="CDD" id="cd01992">
    <property type="entry name" value="TilS_N"/>
    <property type="match status" value="1"/>
</dbReference>
<dbReference type="InterPro" id="IPR014729">
    <property type="entry name" value="Rossmann-like_a/b/a_fold"/>
</dbReference>